<reference evidence="10 11" key="1">
    <citation type="submission" date="2019-07" db="EMBL/GenBank/DDBJ databases">
        <title>WGS assembly of Gossypium tomentosum.</title>
        <authorList>
            <person name="Chen Z.J."/>
            <person name="Sreedasyam A."/>
            <person name="Ando A."/>
            <person name="Song Q."/>
            <person name="De L."/>
            <person name="Hulse-Kemp A."/>
            <person name="Ding M."/>
            <person name="Ye W."/>
            <person name="Kirkbride R."/>
            <person name="Jenkins J."/>
            <person name="Plott C."/>
            <person name="Lovell J."/>
            <person name="Lin Y.-M."/>
            <person name="Vaughn R."/>
            <person name="Liu B."/>
            <person name="Li W."/>
            <person name="Simpson S."/>
            <person name="Scheffler B."/>
            <person name="Saski C."/>
            <person name="Grover C."/>
            <person name="Hu G."/>
            <person name="Conover J."/>
            <person name="Carlson J."/>
            <person name="Shu S."/>
            <person name="Boston L."/>
            <person name="Williams M."/>
            <person name="Peterson D."/>
            <person name="Mcgee K."/>
            <person name="Jones D."/>
            <person name="Wendel J."/>
            <person name="Stelly D."/>
            <person name="Grimwood J."/>
            <person name="Schmutz J."/>
        </authorList>
    </citation>
    <scope>NUCLEOTIDE SEQUENCE [LARGE SCALE GENOMIC DNA]</scope>
    <source>
        <strain evidence="10">7179.01</strain>
    </source>
</reference>
<dbReference type="PROSITE" id="PS50005">
    <property type="entry name" value="TPR"/>
    <property type="match status" value="1"/>
</dbReference>
<evidence type="ECO:0000256" key="2">
    <source>
        <dbReference type="ARBA" id="ARBA00006577"/>
    </source>
</evidence>
<evidence type="ECO:0000256" key="3">
    <source>
        <dbReference type="ARBA" id="ARBA00013194"/>
    </source>
</evidence>
<dbReference type="InterPro" id="IPR001179">
    <property type="entry name" value="PPIase_FKBP_dom"/>
</dbReference>
<keyword evidence="6 7" id="KW-0413">Isomerase</keyword>
<comment type="similarity">
    <text evidence="2">Belongs to the FKBP-type PPIase family.</text>
</comment>
<feature type="repeat" description="TPR" evidence="8">
    <location>
        <begin position="193"/>
        <end position="226"/>
    </location>
</feature>
<name>A0A5D2LRH7_GOSTO</name>
<dbReference type="Pfam" id="PF00254">
    <property type="entry name" value="FKBP_C"/>
    <property type="match status" value="1"/>
</dbReference>
<dbReference type="InterPro" id="IPR019734">
    <property type="entry name" value="TPR_rpt"/>
</dbReference>
<dbReference type="AlphaFoldDB" id="A0A5D2LRH7"/>
<dbReference type="Gene3D" id="1.25.40.10">
    <property type="entry name" value="Tetratricopeptide repeat domain"/>
    <property type="match status" value="1"/>
</dbReference>
<accession>A0A5D2LRH7</accession>
<evidence type="ECO:0000256" key="1">
    <source>
        <dbReference type="ARBA" id="ARBA00000971"/>
    </source>
</evidence>
<dbReference type="EC" id="5.2.1.8" evidence="3 7"/>
<evidence type="ECO:0000259" key="9">
    <source>
        <dbReference type="PROSITE" id="PS50059"/>
    </source>
</evidence>
<dbReference type="PANTHER" id="PTHR46512">
    <property type="entry name" value="PEPTIDYLPROLYL ISOMERASE"/>
    <property type="match status" value="1"/>
</dbReference>
<comment type="catalytic activity">
    <reaction evidence="1 7">
        <text>[protein]-peptidylproline (omega=180) = [protein]-peptidylproline (omega=0)</text>
        <dbReference type="Rhea" id="RHEA:16237"/>
        <dbReference type="Rhea" id="RHEA-COMP:10747"/>
        <dbReference type="Rhea" id="RHEA-COMP:10748"/>
        <dbReference type="ChEBI" id="CHEBI:83833"/>
        <dbReference type="ChEBI" id="CHEBI:83834"/>
        <dbReference type="EC" id="5.2.1.8"/>
    </reaction>
</comment>
<organism evidence="10 11">
    <name type="scientific">Gossypium tomentosum</name>
    <name type="common">Hawaiian cotton</name>
    <name type="synonym">Gossypium sandvicense</name>
    <dbReference type="NCBI Taxonomy" id="34277"/>
    <lineage>
        <taxon>Eukaryota</taxon>
        <taxon>Viridiplantae</taxon>
        <taxon>Streptophyta</taxon>
        <taxon>Embryophyta</taxon>
        <taxon>Tracheophyta</taxon>
        <taxon>Spermatophyta</taxon>
        <taxon>Magnoliopsida</taxon>
        <taxon>eudicotyledons</taxon>
        <taxon>Gunneridae</taxon>
        <taxon>Pentapetalae</taxon>
        <taxon>rosids</taxon>
        <taxon>malvids</taxon>
        <taxon>Malvales</taxon>
        <taxon>Malvaceae</taxon>
        <taxon>Malvoideae</taxon>
        <taxon>Gossypium</taxon>
    </lineage>
</organism>
<evidence type="ECO:0000256" key="4">
    <source>
        <dbReference type="ARBA" id="ARBA00022737"/>
    </source>
</evidence>
<dbReference type="SMART" id="SM00028">
    <property type="entry name" value="TPR"/>
    <property type="match status" value="2"/>
</dbReference>
<evidence type="ECO:0000256" key="8">
    <source>
        <dbReference type="PROSITE-ProRule" id="PRU00339"/>
    </source>
</evidence>
<dbReference type="Gene3D" id="3.10.50.40">
    <property type="match status" value="1"/>
</dbReference>
<keyword evidence="4" id="KW-0677">Repeat</keyword>
<evidence type="ECO:0000313" key="11">
    <source>
        <dbReference type="Proteomes" id="UP000322667"/>
    </source>
</evidence>
<dbReference type="FunFam" id="1.25.40.10:FF:000008">
    <property type="entry name" value="Peptidylprolyl isomerase"/>
    <property type="match status" value="1"/>
</dbReference>
<dbReference type="Proteomes" id="UP000322667">
    <property type="component" value="Chromosome D02"/>
</dbReference>
<dbReference type="PROSITE" id="PS50059">
    <property type="entry name" value="FKBP_PPIASE"/>
    <property type="match status" value="1"/>
</dbReference>
<sequence>MVQVKLIGKLEDGMIFVKKGHDEGSFEFKVDEGQVIDGLEKTVKTMKKGEHALTTIQPEYAFGSSEYSTVYYEPEYAFGSSEYSTVYYEVELVSFVKEKESWEMNAPEKIEASGKKKEEGNVLFTAGNIERASKRMRRYIEHDYSFNHEEQQQSKLLKVTCNLNNAACQLKLKDYKQAEELCTKVLELESRNVKALYRRAQAYIQLVDLDLAEADIKKALEIDPGNRELKMGCRVLKEKMREYKKKDAQFYGNIFAKMNLQQANAAKQEQRTPMIIDNKA</sequence>
<dbReference type="Pfam" id="PF00515">
    <property type="entry name" value="TPR_1"/>
    <property type="match status" value="1"/>
</dbReference>
<evidence type="ECO:0000256" key="7">
    <source>
        <dbReference type="PROSITE-ProRule" id="PRU00277"/>
    </source>
</evidence>
<keyword evidence="7" id="KW-0697">Rotamase</keyword>
<gene>
    <name evidence="10" type="ORF">ES332_D02G024700v1</name>
</gene>
<proteinExistence type="inferred from homology"/>
<evidence type="ECO:0000256" key="6">
    <source>
        <dbReference type="ARBA" id="ARBA00023235"/>
    </source>
</evidence>
<feature type="domain" description="PPIase FKBP-type" evidence="9">
    <location>
        <begin position="1"/>
        <end position="96"/>
    </location>
</feature>
<dbReference type="InterPro" id="IPR011990">
    <property type="entry name" value="TPR-like_helical_dom_sf"/>
</dbReference>
<dbReference type="InterPro" id="IPR046357">
    <property type="entry name" value="PPIase_dom_sf"/>
</dbReference>
<keyword evidence="11" id="KW-1185">Reference proteome</keyword>
<evidence type="ECO:0000313" key="10">
    <source>
        <dbReference type="EMBL" id="TYH81987.1"/>
    </source>
</evidence>
<protein>
    <recommendedName>
        <fullName evidence="3 7">peptidylprolyl isomerase</fullName>
        <ecNumber evidence="3 7">5.2.1.8</ecNumber>
    </recommendedName>
</protein>
<evidence type="ECO:0000256" key="5">
    <source>
        <dbReference type="ARBA" id="ARBA00022803"/>
    </source>
</evidence>
<dbReference type="GO" id="GO:0003755">
    <property type="term" value="F:peptidyl-prolyl cis-trans isomerase activity"/>
    <property type="evidence" value="ECO:0007669"/>
    <property type="project" value="UniProtKB-KW"/>
</dbReference>
<dbReference type="SUPFAM" id="SSF54534">
    <property type="entry name" value="FKBP-like"/>
    <property type="match status" value="1"/>
</dbReference>
<dbReference type="SUPFAM" id="SSF48452">
    <property type="entry name" value="TPR-like"/>
    <property type="match status" value="1"/>
</dbReference>
<dbReference type="EMBL" id="CM017624">
    <property type="protein sequence ID" value="TYH81987.1"/>
    <property type="molecule type" value="Genomic_DNA"/>
</dbReference>
<dbReference type="InterPro" id="IPR050754">
    <property type="entry name" value="FKBP4/5/8-like"/>
</dbReference>
<keyword evidence="5 8" id="KW-0802">TPR repeat</keyword>
<dbReference type="PANTHER" id="PTHR46512:SF11">
    <property type="entry name" value="PEPTIDYLPROLYL ISOMERASE"/>
    <property type="match status" value="1"/>
</dbReference>